<dbReference type="Proteomes" id="UP000836841">
    <property type="component" value="Chromosome 5"/>
</dbReference>
<organism evidence="1 2">
    <name type="scientific">Thlaspi arvense</name>
    <name type="common">Field penny-cress</name>
    <dbReference type="NCBI Taxonomy" id="13288"/>
    <lineage>
        <taxon>Eukaryota</taxon>
        <taxon>Viridiplantae</taxon>
        <taxon>Streptophyta</taxon>
        <taxon>Embryophyta</taxon>
        <taxon>Tracheophyta</taxon>
        <taxon>Spermatophyta</taxon>
        <taxon>Magnoliopsida</taxon>
        <taxon>eudicotyledons</taxon>
        <taxon>Gunneridae</taxon>
        <taxon>Pentapetalae</taxon>
        <taxon>rosids</taxon>
        <taxon>malvids</taxon>
        <taxon>Brassicales</taxon>
        <taxon>Brassicaceae</taxon>
        <taxon>Thlaspideae</taxon>
        <taxon>Thlaspi</taxon>
    </lineage>
</organism>
<name>A0AAU9SKV6_THLAR</name>
<gene>
    <name evidence="1" type="ORF">TAV2_LOCUS15509</name>
</gene>
<sequence>IVKVVEENLANSIANLRQAVDHRSRLESSDQIVKVVEENLANSIANLRQTADHRPRLENFISSDQIVKVVEENLANSIANLRHAADHRSCLERWELAFMDLILSKFHQLRSVLKIKIFLQTSKFLKTEIIFQIAIKLAWVSQIVKMVEENLANSITNLRQATHHRSRLERWKQTFMNLILSKFHQLRSDRESGRREFSKFNRQFETGGLTINLAWKEKAQKILIVRCQSHVDFKSINPEEPKMRDGLRYANNKEQKTKMVQIKQKSRRCICFKGEDCSQKLRHFVIPQERCAFVEKAQKILIVRCQSHVDFKSINPEEPKMRD</sequence>
<accession>A0AAU9SKV6</accession>
<reference evidence="1 2" key="1">
    <citation type="submission" date="2022-03" db="EMBL/GenBank/DDBJ databases">
        <authorList>
            <person name="Nunn A."/>
            <person name="Chopra R."/>
            <person name="Nunn A."/>
            <person name="Contreras Garrido A."/>
        </authorList>
    </citation>
    <scope>NUCLEOTIDE SEQUENCE [LARGE SCALE GENOMIC DNA]</scope>
</reference>
<dbReference type="AlphaFoldDB" id="A0AAU9SKV6"/>
<evidence type="ECO:0000313" key="1">
    <source>
        <dbReference type="EMBL" id="CAH2065605.1"/>
    </source>
</evidence>
<evidence type="ECO:0000313" key="2">
    <source>
        <dbReference type="Proteomes" id="UP000836841"/>
    </source>
</evidence>
<keyword evidence="2" id="KW-1185">Reference proteome</keyword>
<protein>
    <submittedName>
        <fullName evidence="1">Uncharacterized protein</fullName>
    </submittedName>
</protein>
<proteinExistence type="predicted"/>
<feature type="non-terminal residue" evidence="1">
    <location>
        <position position="323"/>
    </location>
</feature>
<dbReference type="EMBL" id="OU466861">
    <property type="protein sequence ID" value="CAH2065605.1"/>
    <property type="molecule type" value="Genomic_DNA"/>
</dbReference>